<evidence type="ECO:0000313" key="1">
    <source>
        <dbReference type="EMBL" id="JAD38082.1"/>
    </source>
</evidence>
<dbReference type="EMBL" id="GBRH01259813">
    <property type="protein sequence ID" value="JAD38082.1"/>
    <property type="molecule type" value="Transcribed_RNA"/>
</dbReference>
<reference evidence="1" key="2">
    <citation type="journal article" date="2015" name="Data Brief">
        <title>Shoot transcriptome of the giant reed, Arundo donax.</title>
        <authorList>
            <person name="Barrero R.A."/>
            <person name="Guerrero F.D."/>
            <person name="Moolhuijzen P."/>
            <person name="Goolsby J.A."/>
            <person name="Tidwell J."/>
            <person name="Bellgard S.E."/>
            <person name="Bellgard M.I."/>
        </authorList>
    </citation>
    <scope>NUCLEOTIDE SEQUENCE</scope>
    <source>
        <tissue evidence="1">Shoot tissue taken approximately 20 cm above the soil surface</tissue>
    </source>
</reference>
<reference evidence="1" key="1">
    <citation type="submission" date="2014-09" db="EMBL/GenBank/DDBJ databases">
        <authorList>
            <person name="Magalhaes I.L.F."/>
            <person name="Oliveira U."/>
            <person name="Santos F.R."/>
            <person name="Vidigal T.H.D.A."/>
            <person name="Brescovit A.D."/>
            <person name="Santos A.J."/>
        </authorList>
    </citation>
    <scope>NUCLEOTIDE SEQUENCE</scope>
    <source>
        <tissue evidence="1">Shoot tissue taken approximately 20 cm above the soil surface</tissue>
    </source>
</reference>
<organism evidence="1">
    <name type="scientific">Arundo donax</name>
    <name type="common">Giant reed</name>
    <name type="synonym">Donax arundinaceus</name>
    <dbReference type="NCBI Taxonomy" id="35708"/>
    <lineage>
        <taxon>Eukaryota</taxon>
        <taxon>Viridiplantae</taxon>
        <taxon>Streptophyta</taxon>
        <taxon>Embryophyta</taxon>
        <taxon>Tracheophyta</taxon>
        <taxon>Spermatophyta</taxon>
        <taxon>Magnoliopsida</taxon>
        <taxon>Liliopsida</taxon>
        <taxon>Poales</taxon>
        <taxon>Poaceae</taxon>
        <taxon>PACMAD clade</taxon>
        <taxon>Arundinoideae</taxon>
        <taxon>Arundineae</taxon>
        <taxon>Arundo</taxon>
    </lineage>
</organism>
<protein>
    <submittedName>
        <fullName evidence="1">Uncharacterized protein</fullName>
    </submittedName>
</protein>
<accession>A0A0A8ZTD8</accession>
<proteinExistence type="predicted"/>
<sequence>MYDQESSDLDWLMAYPF</sequence>
<name>A0A0A8ZTD8_ARUDO</name>
<dbReference type="AlphaFoldDB" id="A0A0A8ZTD8"/>